<feature type="transmembrane region" description="Helical" evidence="1">
    <location>
        <begin position="45"/>
        <end position="68"/>
    </location>
</feature>
<evidence type="ECO:0000256" key="1">
    <source>
        <dbReference type="SAM" id="Phobius"/>
    </source>
</evidence>
<dbReference type="RefSeq" id="WP_013076313.1">
    <property type="nucleotide sequence ID" value="NC_014098.1"/>
</dbReference>
<dbReference type="STRING" id="562970.Btus_2364"/>
<evidence type="ECO:0000313" key="2">
    <source>
        <dbReference type="EMBL" id="ADG07030.1"/>
    </source>
</evidence>
<protein>
    <submittedName>
        <fullName evidence="2">Uncharacterized protein</fullName>
    </submittedName>
</protein>
<reference evidence="2 3" key="1">
    <citation type="journal article" date="2011" name="Stand. Genomic Sci.">
        <title>Complete genome sequence of the thermophilic, hydrogen-oxidizing Bacillus tusciae type strain (T2) and reclassification in the new genus, Kyrpidia gen. nov. as Kyrpidia tusciae comb. nov. and emendation of the family Alicyclobacillaceae da Costa and Rainey, 2010.</title>
        <authorList>
            <person name="Klenk H.P."/>
            <person name="Lapidus A."/>
            <person name="Chertkov O."/>
            <person name="Copeland A."/>
            <person name="Del Rio T.G."/>
            <person name="Nolan M."/>
            <person name="Lucas S."/>
            <person name="Chen F."/>
            <person name="Tice H."/>
            <person name="Cheng J.F."/>
            <person name="Han C."/>
            <person name="Bruce D."/>
            <person name="Goodwin L."/>
            <person name="Pitluck S."/>
            <person name="Pati A."/>
            <person name="Ivanova N."/>
            <person name="Mavromatis K."/>
            <person name="Daum C."/>
            <person name="Chen A."/>
            <person name="Palaniappan K."/>
            <person name="Chang Y.J."/>
            <person name="Land M."/>
            <person name="Hauser L."/>
            <person name="Jeffries C.D."/>
            <person name="Detter J.C."/>
            <person name="Rohde M."/>
            <person name="Abt B."/>
            <person name="Pukall R."/>
            <person name="Goker M."/>
            <person name="Bristow J."/>
            <person name="Markowitz V."/>
            <person name="Hugenholtz P."/>
            <person name="Eisen J.A."/>
        </authorList>
    </citation>
    <scope>NUCLEOTIDE SEQUENCE [LARGE SCALE GENOMIC DNA]</scope>
    <source>
        <strain evidence="2 3">DSM 2912</strain>
    </source>
</reference>
<dbReference type="OrthoDB" id="9833343at2"/>
<keyword evidence="1" id="KW-1133">Transmembrane helix</keyword>
<sequence length="111" mass="11805">MPGPVFGGRLLAWLCFGAGLYLRNVPLIVMGIAGMATCRFGDAAAVWYVLIMSIFFLVHPVVALWWPGTATWFDPAGRTLPWEAAIALAGLAACNFAGWGGHIKGGRGMNP</sequence>
<accession>D5WSL1</accession>
<keyword evidence="1" id="KW-0472">Membrane</keyword>
<dbReference type="EMBL" id="CP002017">
    <property type="protein sequence ID" value="ADG07030.1"/>
    <property type="molecule type" value="Genomic_DNA"/>
</dbReference>
<name>D5WSL1_KYRT2</name>
<gene>
    <name evidence="2" type="ordered locus">Btus_2364</name>
</gene>
<evidence type="ECO:0000313" key="3">
    <source>
        <dbReference type="Proteomes" id="UP000002368"/>
    </source>
</evidence>
<keyword evidence="3" id="KW-1185">Reference proteome</keyword>
<proteinExistence type="predicted"/>
<keyword evidence="1" id="KW-0812">Transmembrane</keyword>
<feature type="transmembrane region" description="Helical" evidence="1">
    <location>
        <begin position="6"/>
        <end position="33"/>
    </location>
</feature>
<dbReference type="AlphaFoldDB" id="D5WSL1"/>
<feature type="transmembrane region" description="Helical" evidence="1">
    <location>
        <begin position="80"/>
        <end position="99"/>
    </location>
</feature>
<organism evidence="2 3">
    <name type="scientific">Kyrpidia tusciae (strain DSM 2912 / NBRC 15312 / T2)</name>
    <name type="common">Bacillus tusciae</name>
    <dbReference type="NCBI Taxonomy" id="562970"/>
    <lineage>
        <taxon>Bacteria</taxon>
        <taxon>Bacillati</taxon>
        <taxon>Bacillota</taxon>
        <taxon>Bacilli</taxon>
        <taxon>Bacillales</taxon>
        <taxon>Alicyclobacillaceae</taxon>
        <taxon>Kyrpidia</taxon>
    </lineage>
</organism>
<dbReference type="Proteomes" id="UP000002368">
    <property type="component" value="Chromosome"/>
</dbReference>
<dbReference type="KEGG" id="bts:Btus_2364"/>
<dbReference type="HOGENOM" id="CLU_2155050_0_0_9"/>